<dbReference type="Proteomes" id="UP000192634">
    <property type="component" value="Unassembled WGS sequence"/>
</dbReference>
<name>A0A1W1Y6E0_9MICO</name>
<evidence type="ECO:0000313" key="1">
    <source>
        <dbReference type="EMBL" id="SMC31298.1"/>
    </source>
</evidence>
<proteinExistence type="predicted"/>
<dbReference type="AlphaFoldDB" id="A0A1W1Y6E0"/>
<protein>
    <submittedName>
        <fullName evidence="1">Predicted nucleic acid-binding protein, contains PIN domain</fullName>
    </submittedName>
</protein>
<organism evidence="1 2">
    <name type="scientific">Janibacter indicus</name>
    <dbReference type="NCBI Taxonomy" id="857417"/>
    <lineage>
        <taxon>Bacteria</taxon>
        <taxon>Bacillati</taxon>
        <taxon>Actinomycetota</taxon>
        <taxon>Actinomycetes</taxon>
        <taxon>Micrococcales</taxon>
        <taxon>Intrasporangiaceae</taxon>
        <taxon>Janibacter</taxon>
    </lineage>
</organism>
<evidence type="ECO:0000313" key="2">
    <source>
        <dbReference type="Proteomes" id="UP000192634"/>
    </source>
</evidence>
<dbReference type="InterPro" id="IPR021799">
    <property type="entry name" value="PIN-like_prokaryotic"/>
</dbReference>
<gene>
    <name evidence="1" type="ORF">SAMN06296429_10149</name>
</gene>
<reference evidence="1 2" key="1">
    <citation type="submission" date="2017-04" db="EMBL/GenBank/DDBJ databases">
        <authorList>
            <person name="Afonso C.L."/>
            <person name="Miller P.J."/>
            <person name="Scott M.A."/>
            <person name="Spackman E."/>
            <person name="Goraichik I."/>
            <person name="Dimitrov K.M."/>
            <person name="Suarez D.L."/>
            <person name="Swayne D.E."/>
        </authorList>
    </citation>
    <scope>NUCLEOTIDE SEQUENCE [LARGE SCALE GENOMIC DNA]</scope>
    <source>
        <strain evidence="1 2">CGMCC 1.12511</strain>
    </source>
</reference>
<accession>A0A1W1Y6E0</accession>
<sequence>MTAGDDALVFDTGPMRHFAQHGWLGVLKFLAAGRPVLIPDSVDGEIRRQVPDVPELQQVLDAEWIRVDRSDDLAVVMAFADYERRLAVGDRNRGECGVLALGKVHGYELVLDDREAYAIGESEGLNVTATLPLLCQAIREEQLTVAMVEALADDLISGEYHLPFGGGGFRTWALEQGLIEPA</sequence>
<dbReference type="EMBL" id="FWXN01000001">
    <property type="protein sequence ID" value="SMC31298.1"/>
    <property type="molecule type" value="Genomic_DNA"/>
</dbReference>
<dbReference type="Pfam" id="PF11848">
    <property type="entry name" value="DUF3368"/>
    <property type="match status" value="1"/>
</dbReference>
<dbReference type="RefSeq" id="WP_200811078.1">
    <property type="nucleotide sequence ID" value="NZ_FWXN01000001.1"/>
</dbReference>